<evidence type="ECO:0000256" key="4">
    <source>
        <dbReference type="SAM" id="MobiDB-lite"/>
    </source>
</evidence>
<feature type="compositionally biased region" description="Basic and acidic residues" evidence="4">
    <location>
        <begin position="81"/>
        <end position="91"/>
    </location>
</feature>
<dbReference type="PROSITE" id="PS50949">
    <property type="entry name" value="HTH_GNTR"/>
    <property type="match status" value="1"/>
</dbReference>
<dbReference type="InterPro" id="IPR036390">
    <property type="entry name" value="WH_DNA-bd_sf"/>
</dbReference>
<dbReference type="EMBL" id="FNKK01000001">
    <property type="protein sequence ID" value="SDQ03165.1"/>
    <property type="molecule type" value="Genomic_DNA"/>
</dbReference>
<evidence type="ECO:0000313" key="9">
    <source>
        <dbReference type="Proteomes" id="UP000217103"/>
    </source>
</evidence>
<dbReference type="EMBL" id="FNKK01000001">
    <property type="protein sequence ID" value="SDQ03276.1"/>
    <property type="molecule type" value="Genomic_DNA"/>
</dbReference>
<dbReference type="OrthoDB" id="4338617at2"/>
<dbReference type="GO" id="GO:0045892">
    <property type="term" value="P:negative regulation of DNA-templated transcription"/>
    <property type="evidence" value="ECO:0007669"/>
    <property type="project" value="TreeGrafter"/>
</dbReference>
<dbReference type="GO" id="GO:0003700">
    <property type="term" value="F:DNA-binding transcription factor activity"/>
    <property type="evidence" value="ECO:0007669"/>
    <property type="project" value="InterPro"/>
</dbReference>
<keyword evidence="9" id="KW-1185">Reference proteome</keyword>
<feature type="domain" description="HTH gntR-type" evidence="5">
    <location>
        <begin position="13"/>
        <end position="79"/>
    </location>
</feature>
<dbReference type="AlphaFoldDB" id="A0A1H0XKI4"/>
<dbReference type="Proteomes" id="UP000217103">
    <property type="component" value="Unassembled WGS sequence"/>
</dbReference>
<dbReference type="InterPro" id="IPR000524">
    <property type="entry name" value="Tscrpt_reg_HTH_GntR"/>
</dbReference>
<evidence type="ECO:0000256" key="1">
    <source>
        <dbReference type="ARBA" id="ARBA00023015"/>
    </source>
</evidence>
<evidence type="ECO:0000313" key="8">
    <source>
        <dbReference type="EMBL" id="SDQ03440.1"/>
    </source>
</evidence>
<evidence type="ECO:0000313" key="6">
    <source>
        <dbReference type="EMBL" id="SDQ03165.1"/>
    </source>
</evidence>
<dbReference type="InterPro" id="IPR050679">
    <property type="entry name" value="Bact_HTH_transcr_reg"/>
</dbReference>
<protein>
    <submittedName>
        <fullName evidence="8">Regulatory protein, gntR family</fullName>
    </submittedName>
</protein>
<keyword evidence="3" id="KW-0804">Transcription</keyword>
<dbReference type="PANTHER" id="PTHR44846:SF17">
    <property type="entry name" value="GNTR-FAMILY TRANSCRIPTIONAL REGULATOR"/>
    <property type="match status" value="1"/>
</dbReference>
<dbReference type="GO" id="GO:0003677">
    <property type="term" value="F:DNA binding"/>
    <property type="evidence" value="ECO:0007669"/>
    <property type="project" value="UniProtKB-KW"/>
</dbReference>
<dbReference type="Gene3D" id="1.10.10.10">
    <property type="entry name" value="Winged helix-like DNA-binding domain superfamily/Winged helix DNA-binding domain"/>
    <property type="match status" value="1"/>
</dbReference>
<dbReference type="CDD" id="cd07377">
    <property type="entry name" value="WHTH_GntR"/>
    <property type="match status" value="1"/>
</dbReference>
<dbReference type="EMBL" id="FNKK01000001">
    <property type="protein sequence ID" value="SDQ03440.1"/>
    <property type="molecule type" value="Genomic_DNA"/>
</dbReference>
<dbReference type="STRING" id="35622.SAMN04489764_0013"/>
<dbReference type="PANTHER" id="PTHR44846">
    <property type="entry name" value="MANNOSYL-D-GLYCERATE TRANSPORT/METABOLISM SYSTEM REPRESSOR MNGR-RELATED"/>
    <property type="match status" value="1"/>
</dbReference>
<proteinExistence type="predicted"/>
<dbReference type="SUPFAM" id="SSF46785">
    <property type="entry name" value="Winged helix' DNA-binding domain"/>
    <property type="match status" value="1"/>
</dbReference>
<dbReference type="SMART" id="SM00345">
    <property type="entry name" value="HTH_GNTR"/>
    <property type="match status" value="1"/>
</dbReference>
<name>A0A1H0XKI4_9ACTN</name>
<evidence type="ECO:0000259" key="5">
    <source>
        <dbReference type="PROSITE" id="PS50949"/>
    </source>
</evidence>
<evidence type="ECO:0000256" key="2">
    <source>
        <dbReference type="ARBA" id="ARBA00023125"/>
    </source>
</evidence>
<gene>
    <name evidence="6" type="ORF">SAMN04489764_0013</name>
    <name evidence="7" type="ORF">SAMN04489764_0036</name>
    <name evidence="8" type="ORF">SAMN04489764_0062</name>
</gene>
<keyword evidence="1" id="KW-0805">Transcription regulation</keyword>
<evidence type="ECO:0000313" key="7">
    <source>
        <dbReference type="EMBL" id="SDQ03276.1"/>
    </source>
</evidence>
<reference evidence="8 9" key="1">
    <citation type="submission" date="2016-10" db="EMBL/GenBank/DDBJ databases">
        <authorList>
            <person name="de Groot N.N."/>
        </authorList>
    </citation>
    <scope>NUCLEOTIDE SEQUENCE [LARGE SCALE GENOMIC DNA]</scope>
    <source>
        <strain evidence="8 9">DSM 43794</strain>
    </source>
</reference>
<dbReference type="PRINTS" id="PR00035">
    <property type="entry name" value="HTHGNTR"/>
</dbReference>
<evidence type="ECO:0000256" key="3">
    <source>
        <dbReference type="ARBA" id="ARBA00023163"/>
    </source>
</evidence>
<sequence>MAVTDAIDHDAPTPVYKQLAAILRRRIEAGDLVGRLPAEADLMEIYGLGRDSVRKGLTLLKEAGLIESVQGRGTFVVPPDQRPKGEPESSE</sequence>
<dbReference type="InterPro" id="IPR036388">
    <property type="entry name" value="WH-like_DNA-bd_sf"/>
</dbReference>
<keyword evidence="2" id="KW-0238">DNA-binding</keyword>
<dbReference type="Pfam" id="PF00392">
    <property type="entry name" value="GntR"/>
    <property type="match status" value="1"/>
</dbReference>
<organism evidence="8 9">
    <name type="scientific">Thermostaphylospora chromogena</name>
    <dbReference type="NCBI Taxonomy" id="35622"/>
    <lineage>
        <taxon>Bacteria</taxon>
        <taxon>Bacillati</taxon>
        <taxon>Actinomycetota</taxon>
        <taxon>Actinomycetes</taxon>
        <taxon>Streptosporangiales</taxon>
        <taxon>Thermomonosporaceae</taxon>
        <taxon>Thermostaphylospora</taxon>
    </lineage>
</organism>
<feature type="region of interest" description="Disordered" evidence="4">
    <location>
        <begin position="72"/>
        <end position="91"/>
    </location>
</feature>
<accession>A0A1H0XKI4</accession>